<comment type="caution">
    <text evidence="8">The sequence shown here is derived from an EMBL/GenBank/DDBJ whole genome shotgun (WGS) entry which is preliminary data.</text>
</comment>
<dbReference type="InterPro" id="IPR001247">
    <property type="entry name" value="ExoRNase_PH_dom1"/>
</dbReference>
<name>A0A482XBI7_LAOST</name>
<dbReference type="GO" id="GO:0005730">
    <property type="term" value="C:nucleolus"/>
    <property type="evidence" value="ECO:0007669"/>
    <property type="project" value="TreeGrafter"/>
</dbReference>
<evidence type="ECO:0000256" key="3">
    <source>
        <dbReference type="ARBA" id="ARBA00022552"/>
    </source>
</evidence>
<dbReference type="GO" id="GO:0034475">
    <property type="term" value="P:U4 snRNA 3'-end processing"/>
    <property type="evidence" value="ECO:0007669"/>
    <property type="project" value="TreeGrafter"/>
</dbReference>
<accession>A0A482XBI7</accession>
<dbReference type="GO" id="GO:0006364">
    <property type="term" value="P:rRNA processing"/>
    <property type="evidence" value="ECO:0007669"/>
    <property type="project" value="UniProtKB-KW"/>
</dbReference>
<dbReference type="SUPFAM" id="SSF54211">
    <property type="entry name" value="Ribosomal protein S5 domain 2-like"/>
    <property type="match status" value="1"/>
</dbReference>
<keyword evidence="9" id="KW-1185">Reference proteome</keyword>
<evidence type="ECO:0000313" key="9">
    <source>
        <dbReference type="Proteomes" id="UP000291343"/>
    </source>
</evidence>
<feature type="domain" description="Exoribonuclease phosphorolytic" evidence="7">
    <location>
        <begin position="134"/>
        <end position="193"/>
    </location>
</feature>
<sequence>MEIDNESDDILRPMRCELNYLANPDGSVILSQGETVVVASIYGPADVRPQKVLSDRSYLEAIYRPNSGQSMVRDRERESFLKCTCESVVRTVTYPRTGVSVIVQEIQDFGGLLACAINAVCLALLNSGIEMNCVICAVSAMVSEDDEIIIDPDHIKLKTSKGRMTFSFENCENKIVNSYTEGTFTESQYHEALLRCKLLSGQIFKMFRNTVARYNKC</sequence>
<keyword evidence="5" id="KW-0539">Nucleus</keyword>
<dbReference type="InterPro" id="IPR050080">
    <property type="entry name" value="RNase_PH"/>
</dbReference>
<dbReference type="GO" id="GO:0071051">
    <property type="term" value="P:poly(A)-dependent snoRNA 3'-end processing"/>
    <property type="evidence" value="ECO:0007669"/>
    <property type="project" value="TreeGrafter"/>
</dbReference>
<evidence type="ECO:0000256" key="1">
    <source>
        <dbReference type="ARBA" id="ARBA00004123"/>
    </source>
</evidence>
<comment type="subcellular location">
    <subcellularLocation>
        <location evidence="1">Nucleus</location>
    </subcellularLocation>
</comment>
<dbReference type="InterPro" id="IPR015847">
    <property type="entry name" value="ExoRNase_PH_dom2"/>
</dbReference>
<dbReference type="InterPro" id="IPR020568">
    <property type="entry name" value="Ribosomal_Su5_D2-typ_SF"/>
</dbReference>
<dbReference type="GO" id="GO:0000177">
    <property type="term" value="C:cytoplasmic exosome (RNase complex)"/>
    <property type="evidence" value="ECO:0007669"/>
    <property type="project" value="TreeGrafter"/>
</dbReference>
<dbReference type="Proteomes" id="UP000291343">
    <property type="component" value="Unassembled WGS sequence"/>
</dbReference>
<dbReference type="OrthoDB" id="27298at2759"/>
<dbReference type="EMBL" id="QKKF02013261">
    <property type="protein sequence ID" value="RZF43106.1"/>
    <property type="molecule type" value="Genomic_DNA"/>
</dbReference>
<dbReference type="GO" id="GO:0071028">
    <property type="term" value="P:nuclear mRNA surveillance"/>
    <property type="evidence" value="ECO:0007669"/>
    <property type="project" value="TreeGrafter"/>
</dbReference>
<dbReference type="PANTHER" id="PTHR11953:SF1">
    <property type="entry name" value="EXOSOME COMPLEX COMPONENT RRP46"/>
    <property type="match status" value="1"/>
</dbReference>
<proteinExistence type="inferred from homology"/>
<dbReference type="InParanoid" id="A0A482XBI7"/>
<dbReference type="STRING" id="195883.A0A482XBI7"/>
<evidence type="ECO:0000313" key="8">
    <source>
        <dbReference type="EMBL" id="RZF43106.1"/>
    </source>
</evidence>
<dbReference type="GO" id="GO:0016075">
    <property type="term" value="P:rRNA catabolic process"/>
    <property type="evidence" value="ECO:0007669"/>
    <property type="project" value="TreeGrafter"/>
</dbReference>
<reference evidence="8 9" key="1">
    <citation type="journal article" date="2017" name="Gigascience">
        <title>Genome sequence of the small brown planthopper, Laodelphax striatellus.</title>
        <authorList>
            <person name="Zhu J."/>
            <person name="Jiang F."/>
            <person name="Wang X."/>
            <person name="Yang P."/>
            <person name="Bao Y."/>
            <person name="Zhao W."/>
            <person name="Wang W."/>
            <person name="Lu H."/>
            <person name="Wang Q."/>
            <person name="Cui N."/>
            <person name="Li J."/>
            <person name="Chen X."/>
            <person name="Luo L."/>
            <person name="Yu J."/>
            <person name="Kang L."/>
            <person name="Cui F."/>
        </authorList>
    </citation>
    <scope>NUCLEOTIDE SEQUENCE [LARGE SCALE GENOMIC DNA]</scope>
    <source>
        <strain evidence="8">Lst14</strain>
    </source>
</reference>
<dbReference type="GO" id="GO:0003723">
    <property type="term" value="F:RNA binding"/>
    <property type="evidence" value="ECO:0007669"/>
    <property type="project" value="TreeGrafter"/>
</dbReference>
<keyword evidence="3" id="KW-0698">rRNA processing</keyword>
<dbReference type="InterPro" id="IPR027408">
    <property type="entry name" value="PNPase/RNase_PH_dom_sf"/>
</dbReference>
<protein>
    <submittedName>
        <fullName evidence="8">Uncharacterized protein</fullName>
    </submittedName>
</protein>
<dbReference type="PANTHER" id="PTHR11953">
    <property type="entry name" value="EXOSOME COMPLEX COMPONENT"/>
    <property type="match status" value="1"/>
</dbReference>
<dbReference type="CDD" id="cd11372">
    <property type="entry name" value="RNase_PH_RRP46"/>
    <property type="match status" value="1"/>
</dbReference>
<feature type="domain" description="Exoribonuclease phosphorolytic" evidence="6">
    <location>
        <begin position="11"/>
        <end position="130"/>
    </location>
</feature>
<evidence type="ECO:0000259" key="7">
    <source>
        <dbReference type="Pfam" id="PF03725"/>
    </source>
</evidence>
<organism evidence="8 9">
    <name type="scientific">Laodelphax striatellus</name>
    <name type="common">Small brown planthopper</name>
    <name type="synonym">Delphax striatella</name>
    <dbReference type="NCBI Taxonomy" id="195883"/>
    <lineage>
        <taxon>Eukaryota</taxon>
        <taxon>Metazoa</taxon>
        <taxon>Ecdysozoa</taxon>
        <taxon>Arthropoda</taxon>
        <taxon>Hexapoda</taxon>
        <taxon>Insecta</taxon>
        <taxon>Pterygota</taxon>
        <taxon>Neoptera</taxon>
        <taxon>Paraneoptera</taxon>
        <taxon>Hemiptera</taxon>
        <taxon>Auchenorrhyncha</taxon>
        <taxon>Fulgoroidea</taxon>
        <taxon>Delphacidae</taxon>
        <taxon>Criomorphinae</taxon>
        <taxon>Laodelphax</taxon>
    </lineage>
</organism>
<comment type="similarity">
    <text evidence="2">Belongs to the RNase PH family.</text>
</comment>
<dbReference type="GO" id="GO:0000176">
    <property type="term" value="C:nuclear exosome (RNase complex)"/>
    <property type="evidence" value="ECO:0007669"/>
    <property type="project" value="TreeGrafter"/>
</dbReference>
<dbReference type="SUPFAM" id="SSF55666">
    <property type="entry name" value="Ribonuclease PH domain 2-like"/>
    <property type="match status" value="1"/>
</dbReference>
<dbReference type="Pfam" id="PF03725">
    <property type="entry name" value="RNase_PH_C"/>
    <property type="match status" value="1"/>
</dbReference>
<evidence type="ECO:0000256" key="5">
    <source>
        <dbReference type="ARBA" id="ARBA00023242"/>
    </source>
</evidence>
<dbReference type="AlphaFoldDB" id="A0A482XBI7"/>
<evidence type="ECO:0000256" key="2">
    <source>
        <dbReference type="ARBA" id="ARBA00006678"/>
    </source>
</evidence>
<dbReference type="Gene3D" id="3.30.230.70">
    <property type="entry name" value="GHMP Kinase, N-terminal domain"/>
    <property type="match status" value="1"/>
</dbReference>
<dbReference type="InterPro" id="IPR036345">
    <property type="entry name" value="ExoRNase_PH_dom2_sf"/>
</dbReference>
<dbReference type="SMR" id="A0A482XBI7"/>
<evidence type="ECO:0000256" key="4">
    <source>
        <dbReference type="ARBA" id="ARBA00022835"/>
    </source>
</evidence>
<dbReference type="FunCoup" id="A0A482XBI7">
    <property type="interactions" value="600"/>
</dbReference>
<evidence type="ECO:0000259" key="6">
    <source>
        <dbReference type="Pfam" id="PF01138"/>
    </source>
</evidence>
<keyword evidence="4" id="KW-0271">Exosome</keyword>
<dbReference type="Pfam" id="PF01138">
    <property type="entry name" value="RNase_PH"/>
    <property type="match status" value="1"/>
</dbReference>
<gene>
    <name evidence="8" type="ORF">LSTR_LSTR001284</name>
</gene>